<keyword evidence="2 4" id="KW-0732">Signal</keyword>
<evidence type="ECO:0000313" key="6">
    <source>
        <dbReference type="Proteomes" id="UP001165065"/>
    </source>
</evidence>
<accession>A0A9W7LA80</accession>
<dbReference type="PANTHER" id="PTHR24373:SF383">
    <property type="entry name" value="LEUCINE-RICH REPEAT-CONTAINING PROTEIN 15-LIKE"/>
    <property type="match status" value="1"/>
</dbReference>
<comment type="caution">
    <text evidence="5">The sequence shown here is derived from an EMBL/GenBank/DDBJ whole genome shotgun (WGS) entry which is preliminary data.</text>
</comment>
<dbReference type="SUPFAM" id="SSF52058">
    <property type="entry name" value="L domain-like"/>
    <property type="match status" value="1"/>
</dbReference>
<dbReference type="InterPro" id="IPR003591">
    <property type="entry name" value="Leu-rich_rpt_typical-subtyp"/>
</dbReference>
<dbReference type="PROSITE" id="PS51450">
    <property type="entry name" value="LRR"/>
    <property type="match status" value="1"/>
</dbReference>
<dbReference type="EMBL" id="BRYA01000185">
    <property type="protein sequence ID" value="GMI42922.1"/>
    <property type="molecule type" value="Genomic_DNA"/>
</dbReference>
<dbReference type="InterPro" id="IPR001611">
    <property type="entry name" value="Leu-rich_rpt"/>
</dbReference>
<evidence type="ECO:0000256" key="2">
    <source>
        <dbReference type="ARBA" id="ARBA00022729"/>
    </source>
</evidence>
<protein>
    <submittedName>
        <fullName evidence="5">Uncharacterized protein</fullName>
    </submittedName>
</protein>
<evidence type="ECO:0000256" key="3">
    <source>
        <dbReference type="ARBA" id="ARBA00022737"/>
    </source>
</evidence>
<proteinExistence type="predicted"/>
<feature type="signal peptide" evidence="4">
    <location>
        <begin position="1"/>
        <end position="18"/>
    </location>
</feature>
<sequence length="327" mass="35821">MFCSFSVLLLVLVVLVSSEAVLSYELNETACSVCTCWARSTCDGDKENPFYDEIRSPDCKSGIIDCRDKSLTELPPIHNGTVTVKEQNQAYGHYYDATYKIGKVWLSGNAFSTIPSDYFVNVSESVTEIYVNNNPDLASFGDGLFSNMPNLRYMIAHYSGLESLGANLFSGSTSLEKLWLHNNQISTIDKDAFKGIGPSLSELYLTENKVSSLDPSTFSGLSGVSELWMMDNLNITKSDISCSHLCDIPENADIKMFDEQVTMLCGTGCTADAGDEAINDDGANACGYNSCVTWDLNSGWRAGWGVWKVTVVCGVLSFLLSYSIEFV</sequence>
<keyword evidence="3" id="KW-0677">Repeat</keyword>
<dbReference type="InterPro" id="IPR050328">
    <property type="entry name" value="Dev_Immune_Receptor"/>
</dbReference>
<evidence type="ECO:0000256" key="1">
    <source>
        <dbReference type="ARBA" id="ARBA00022614"/>
    </source>
</evidence>
<keyword evidence="1" id="KW-0433">Leucine-rich repeat</keyword>
<organism evidence="5 6">
    <name type="scientific">Triparma columacea</name>
    <dbReference type="NCBI Taxonomy" id="722753"/>
    <lineage>
        <taxon>Eukaryota</taxon>
        <taxon>Sar</taxon>
        <taxon>Stramenopiles</taxon>
        <taxon>Ochrophyta</taxon>
        <taxon>Bolidophyceae</taxon>
        <taxon>Parmales</taxon>
        <taxon>Triparmaceae</taxon>
        <taxon>Triparma</taxon>
    </lineage>
</organism>
<dbReference type="SMART" id="SM00369">
    <property type="entry name" value="LRR_TYP"/>
    <property type="match status" value="3"/>
</dbReference>
<gene>
    <name evidence="5" type="ORF">TrCOL_g3241</name>
</gene>
<feature type="chain" id="PRO_5040737791" evidence="4">
    <location>
        <begin position="19"/>
        <end position="327"/>
    </location>
</feature>
<dbReference type="Pfam" id="PF13855">
    <property type="entry name" value="LRR_8"/>
    <property type="match status" value="1"/>
</dbReference>
<dbReference type="Proteomes" id="UP001165065">
    <property type="component" value="Unassembled WGS sequence"/>
</dbReference>
<dbReference type="InterPro" id="IPR032675">
    <property type="entry name" value="LRR_dom_sf"/>
</dbReference>
<dbReference type="PANTHER" id="PTHR24373">
    <property type="entry name" value="SLIT RELATED LEUCINE-RICH REPEAT NEURONAL PROTEIN"/>
    <property type="match status" value="1"/>
</dbReference>
<dbReference type="AlphaFoldDB" id="A0A9W7LA80"/>
<evidence type="ECO:0000256" key="4">
    <source>
        <dbReference type="SAM" id="SignalP"/>
    </source>
</evidence>
<dbReference type="OrthoDB" id="198800at2759"/>
<evidence type="ECO:0000313" key="5">
    <source>
        <dbReference type="EMBL" id="GMI42922.1"/>
    </source>
</evidence>
<keyword evidence="6" id="KW-1185">Reference proteome</keyword>
<name>A0A9W7LA80_9STRA</name>
<dbReference type="GO" id="GO:0031012">
    <property type="term" value="C:extracellular matrix"/>
    <property type="evidence" value="ECO:0007669"/>
    <property type="project" value="TreeGrafter"/>
</dbReference>
<reference evidence="6" key="1">
    <citation type="journal article" date="2023" name="Commun. Biol.">
        <title>Genome analysis of Parmales, the sister group of diatoms, reveals the evolutionary specialization of diatoms from phago-mixotrophs to photoautotrophs.</title>
        <authorList>
            <person name="Ban H."/>
            <person name="Sato S."/>
            <person name="Yoshikawa S."/>
            <person name="Yamada K."/>
            <person name="Nakamura Y."/>
            <person name="Ichinomiya M."/>
            <person name="Sato N."/>
            <person name="Blanc-Mathieu R."/>
            <person name="Endo H."/>
            <person name="Kuwata A."/>
            <person name="Ogata H."/>
        </authorList>
    </citation>
    <scope>NUCLEOTIDE SEQUENCE [LARGE SCALE GENOMIC DNA]</scope>
</reference>
<dbReference type="Gene3D" id="3.80.10.10">
    <property type="entry name" value="Ribonuclease Inhibitor"/>
    <property type="match status" value="1"/>
</dbReference>
<dbReference type="GO" id="GO:0005615">
    <property type="term" value="C:extracellular space"/>
    <property type="evidence" value="ECO:0007669"/>
    <property type="project" value="TreeGrafter"/>
</dbReference>